<dbReference type="Pfam" id="PF00005">
    <property type="entry name" value="ABC_tran"/>
    <property type="match status" value="1"/>
</dbReference>
<dbReference type="FunFam" id="3.40.50.300:FF:000016">
    <property type="entry name" value="Oligopeptide ABC transporter ATP-binding component"/>
    <property type="match status" value="1"/>
</dbReference>
<keyword evidence="8" id="KW-1185">Reference proteome</keyword>
<keyword evidence="3" id="KW-0813">Transport</keyword>
<dbReference type="PANTHER" id="PTHR43776:SF7">
    <property type="entry name" value="D,D-DIPEPTIDE TRANSPORT ATP-BINDING PROTEIN DDPF-RELATED"/>
    <property type="match status" value="1"/>
</dbReference>
<dbReference type="CDD" id="cd03257">
    <property type="entry name" value="ABC_NikE_OppD_transporters"/>
    <property type="match status" value="1"/>
</dbReference>
<proteinExistence type="inferred from homology"/>
<dbReference type="PROSITE" id="PS50893">
    <property type="entry name" value="ABC_TRANSPORTER_2"/>
    <property type="match status" value="1"/>
</dbReference>
<feature type="domain" description="ABC transporter" evidence="6">
    <location>
        <begin position="14"/>
        <end position="264"/>
    </location>
</feature>
<evidence type="ECO:0000256" key="1">
    <source>
        <dbReference type="ARBA" id="ARBA00004417"/>
    </source>
</evidence>
<keyword evidence="5 7" id="KW-0067">ATP-binding</keyword>
<keyword evidence="4" id="KW-0547">Nucleotide-binding</keyword>
<comment type="subcellular location">
    <subcellularLocation>
        <location evidence="1">Cell inner membrane</location>
        <topology evidence="1">Peripheral membrane protein</topology>
    </subcellularLocation>
</comment>
<sequence length="332" mass="37116">MDKQTHMNEDEILMRVRDLKKHFQVSAGFFGQNPKFLKAVDGVDLDIRRGETLGLVGESGCGKSTLARTLIRLYSPTDGVIEFNGTDLAKLKEKELTPHRRDIQMIFQDPYASLNGRMNVRDLIAEPLEIAGIGDDKSRTARVHELLEVVGLNKDHANRFPHEFSGGQRQRIGIARAIALNPQLVICDEAISALDVSIQAQVVNMLEDLQKELGLTYLFITHDLSMVKHISDRIGVMYLGKLVEIAPNNALYDDPKHPYTRALLASIPIADPVEARKDNQDQMQGEIPSPIDMPSGCRFRTRCPLATDLCAVEEPELKELADNHKVACHYAE</sequence>
<evidence type="ECO:0000313" key="8">
    <source>
        <dbReference type="Proteomes" id="UP000295391"/>
    </source>
</evidence>
<dbReference type="InterPro" id="IPR027417">
    <property type="entry name" value="P-loop_NTPase"/>
</dbReference>
<evidence type="ECO:0000313" key="7">
    <source>
        <dbReference type="EMBL" id="TDQ64073.1"/>
    </source>
</evidence>
<evidence type="ECO:0000256" key="4">
    <source>
        <dbReference type="ARBA" id="ARBA00022741"/>
    </source>
</evidence>
<name>A0A4R6VPC5_9HYPH</name>
<evidence type="ECO:0000256" key="3">
    <source>
        <dbReference type="ARBA" id="ARBA00022448"/>
    </source>
</evidence>
<dbReference type="GO" id="GO:0005524">
    <property type="term" value="F:ATP binding"/>
    <property type="evidence" value="ECO:0007669"/>
    <property type="project" value="UniProtKB-KW"/>
</dbReference>
<dbReference type="SUPFAM" id="SSF52540">
    <property type="entry name" value="P-loop containing nucleoside triphosphate hydrolases"/>
    <property type="match status" value="1"/>
</dbReference>
<evidence type="ECO:0000256" key="5">
    <source>
        <dbReference type="ARBA" id="ARBA00022840"/>
    </source>
</evidence>
<dbReference type="RefSeq" id="WP_208111183.1">
    <property type="nucleotide sequence ID" value="NZ_SNYR01000002.1"/>
</dbReference>
<dbReference type="Pfam" id="PF08352">
    <property type="entry name" value="oligo_HPY"/>
    <property type="match status" value="1"/>
</dbReference>
<accession>A0A4R6VPC5</accession>
<dbReference type="AlphaFoldDB" id="A0A4R6VPC5"/>
<dbReference type="EMBL" id="SNYR01000002">
    <property type="protein sequence ID" value="TDQ64073.1"/>
    <property type="molecule type" value="Genomic_DNA"/>
</dbReference>
<dbReference type="InterPro" id="IPR013563">
    <property type="entry name" value="Oligopep_ABC_C"/>
</dbReference>
<organism evidence="7 8">
    <name type="scientific">Maritalea mobilis</name>
    <dbReference type="NCBI Taxonomy" id="483324"/>
    <lineage>
        <taxon>Bacteria</taxon>
        <taxon>Pseudomonadati</taxon>
        <taxon>Pseudomonadota</taxon>
        <taxon>Alphaproteobacteria</taxon>
        <taxon>Hyphomicrobiales</taxon>
        <taxon>Devosiaceae</taxon>
        <taxon>Maritalea</taxon>
    </lineage>
</organism>
<dbReference type="PANTHER" id="PTHR43776">
    <property type="entry name" value="TRANSPORT ATP-BINDING PROTEIN"/>
    <property type="match status" value="1"/>
</dbReference>
<dbReference type="GO" id="GO:0005886">
    <property type="term" value="C:plasma membrane"/>
    <property type="evidence" value="ECO:0007669"/>
    <property type="project" value="UniProtKB-SubCell"/>
</dbReference>
<protein>
    <submittedName>
        <fullName evidence="7">Oligopeptide transport system ATP-binding protein</fullName>
    </submittedName>
</protein>
<dbReference type="InterPro" id="IPR003593">
    <property type="entry name" value="AAA+_ATPase"/>
</dbReference>
<comment type="caution">
    <text evidence="7">The sequence shown here is derived from an EMBL/GenBank/DDBJ whole genome shotgun (WGS) entry which is preliminary data.</text>
</comment>
<dbReference type="InterPro" id="IPR017871">
    <property type="entry name" value="ABC_transporter-like_CS"/>
</dbReference>
<dbReference type="SMART" id="SM00382">
    <property type="entry name" value="AAA"/>
    <property type="match status" value="1"/>
</dbReference>
<evidence type="ECO:0000259" key="6">
    <source>
        <dbReference type="PROSITE" id="PS50893"/>
    </source>
</evidence>
<dbReference type="NCBIfam" id="TIGR01727">
    <property type="entry name" value="oligo_HPY"/>
    <property type="match status" value="1"/>
</dbReference>
<dbReference type="GO" id="GO:0015833">
    <property type="term" value="P:peptide transport"/>
    <property type="evidence" value="ECO:0007669"/>
    <property type="project" value="InterPro"/>
</dbReference>
<dbReference type="InterPro" id="IPR003439">
    <property type="entry name" value="ABC_transporter-like_ATP-bd"/>
</dbReference>
<dbReference type="Gene3D" id="3.40.50.300">
    <property type="entry name" value="P-loop containing nucleotide triphosphate hydrolases"/>
    <property type="match status" value="1"/>
</dbReference>
<dbReference type="InterPro" id="IPR050319">
    <property type="entry name" value="ABC_transp_ATP-bind"/>
</dbReference>
<reference evidence="7 8" key="1">
    <citation type="submission" date="2019-03" db="EMBL/GenBank/DDBJ databases">
        <title>Genomic Encyclopedia of Type Strains, Phase III (KMG-III): the genomes of soil and plant-associated and newly described type strains.</title>
        <authorList>
            <person name="Whitman W."/>
        </authorList>
    </citation>
    <scope>NUCLEOTIDE SEQUENCE [LARGE SCALE GENOMIC DNA]</scope>
    <source>
        <strain evidence="7 8">CGMCC 1.7002</strain>
    </source>
</reference>
<evidence type="ECO:0000256" key="2">
    <source>
        <dbReference type="ARBA" id="ARBA00005417"/>
    </source>
</evidence>
<gene>
    <name evidence="7" type="ORF">ATL17_2084</name>
</gene>
<dbReference type="GO" id="GO:0016887">
    <property type="term" value="F:ATP hydrolysis activity"/>
    <property type="evidence" value="ECO:0007669"/>
    <property type="project" value="InterPro"/>
</dbReference>
<dbReference type="Proteomes" id="UP000295391">
    <property type="component" value="Unassembled WGS sequence"/>
</dbReference>
<dbReference type="GO" id="GO:0055085">
    <property type="term" value="P:transmembrane transport"/>
    <property type="evidence" value="ECO:0007669"/>
    <property type="project" value="UniProtKB-ARBA"/>
</dbReference>
<dbReference type="PROSITE" id="PS00211">
    <property type="entry name" value="ABC_TRANSPORTER_1"/>
    <property type="match status" value="1"/>
</dbReference>
<comment type="similarity">
    <text evidence="2">Belongs to the ABC transporter superfamily.</text>
</comment>